<dbReference type="SUPFAM" id="SSF52540">
    <property type="entry name" value="P-loop containing nucleoside triphosphate hydrolases"/>
    <property type="match status" value="2"/>
</dbReference>
<protein>
    <recommendedName>
        <fullName evidence="10">Clp R domain-containing protein</fullName>
    </recommendedName>
</protein>
<dbReference type="CDD" id="cd00009">
    <property type="entry name" value="AAA"/>
    <property type="match status" value="1"/>
</dbReference>
<feature type="domain" description="AAA+ ATPase" evidence="7">
    <location>
        <begin position="332"/>
        <end position="526"/>
    </location>
</feature>
<dbReference type="Gene3D" id="3.40.50.300">
    <property type="entry name" value="P-loop containing nucleotide triphosphate hydrolases"/>
    <property type="match status" value="2"/>
</dbReference>
<name>A0A7S3Q7P1_9STRA</name>
<evidence type="ECO:0000256" key="2">
    <source>
        <dbReference type="ARBA" id="ARBA00022741"/>
    </source>
</evidence>
<dbReference type="PROSITE" id="PS00871">
    <property type="entry name" value="CLPAB_2"/>
    <property type="match status" value="1"/>
</dbReference>
<dbReference type="SMART" id="SM01086">
    <property type="entry name" value="ClpB_D2-small"/>
    <property type="match status" value="1"/>
</dbReference>
<feature type="signal peptide" evidence="6">
    <location>
        <begin position="1"/>
        <end position="25"/>
    </location>
</feature>
<dbReference type="FunFam" id="3.40.50.300:FF:000025">
    <property type="entry name" value="ATP-dependent Clp protease subunit"/>
    <property type="match status" value="1"/>
</dbReference>
<feature type="domain" description="Clp ATPase C-terminal" evidence="8">
    <location>
        <begin position="842"/>
        <end position="934"/>
    </location>
</feature>
<evidence type="ECO:0000256" key="5">
    <source>
        <dbReference type="SAM" id="MobiDB-lite"/>
    </source>
</evidence>
<keyword evidence="2" id="KW-0547">Nucleotide-binding</keyword>
<keyword evidence="1" id="KW-0677">Repeat</keyword>
<evidence type="ECO:0000313" key="9">
    <source>
        <dbReference type="EMBL" id="CAE0468633.1"/>
    </source>
</evidence>
<evidence type="ECO:0000256" key="4">
    <source>
        <dbReference type="ARBA" id="ARBA00023186"/>
    </source>
</evidence>
<keyword evidence="6" id="KW-0732">Signal</keyword>
<evidence type="ECO:0000259" key="8">
    <source>
        <dbReference type="SMART" id="SM01086"/>
    </source>
</evidence>
<feature type="region of interest" description="Disordered" evidence="5">
    <location>
        <begin position="54"/>
        <end position="87"/>
    </location>
</feature>
<evidence type="ECO:0000256" key="3">
    <source>
        <dbReference type="ARBA" id="ARBA00022840"/>
    </source>
</evidence>
<dbReference type="PANTHER" id="PTHR11638:SF18">
    <property type="entry name" value="HEAT SHOCK PROTEIN 104"/>
    <property type="match status" value="1"/>
</dbReference>
<dbReference type="InterPro" id="IPR028299">
    <property type="entry name" value="ClpA/B_CS2"/>
</dbReference>
<feature type="region of interest" description="Disordered" evidence="5">
    <location>
        <begin position="979"/>
        <end position="1006"/>
    </location>
</feature>
<dbReference type="Gene3D" id="1.10.1780.10">
    <property type="entry name" value="Clp, N-terminal domain"/>
    <property type="match status" value="1"/>
</dbReference>
<dbReference type="Pfam" id="PF07724">
    <property type="entry name" value="AAA_2"/>
    <property type="match status" value="1"/>
</dbReference>
<dbReference type="PANTHER" id="PTHR11638">
    <property type="entry name" value="ATP-DEPENDENT CLP PROTEASE"/>
    <property type="match status" value="1"/>
</dbReference>
<dbReference type="SMART" id="SM00382">
    <property type="entry name" value="AAA"/>
    <property type="match status" value="2"/>
</dbReference>
<dbReference type="InterPro" id="IPR003959">
    <property type="entry name" value="ATPase_AAA_core"/>
</dbReference>
<dbReference type="Gene3D" id="1.10.8.60">
    <property type="match status" value="2"/>
</dbReference>
<dbReference type="InterPro" id="IPR041546">
    <property type="entry name" value="ClpA/ClpB_AAA_lid"/>
</dbReference>
<reference evidence="9" key="1">
    <citation type="submission" date="2021-01" db="EMBL/GenBank/DDBJ databases">
        <authorList>
            <person name="Corre E."/>
            <person name="Pelletier E."/>
            <person name="Niang G."/>
            <person name="Scheremetjew M."/>
            <person name="Finn R."/>
            <person name="Kale V."/>
            <person name="Holt S."/>
            <person name="Cochrane G."/>
            <person name="Meng A."/>
            <person name="Brown T."/>
            <person name="Cohen L."/>
        </authorList>
    </citation>
    <scope>NUCLEOTIDE SEQUENCE</scope>
    <source>
        <strain evidence="9">MM31A-1</strain>
    </source>
</reference>
<sequence length="1006" mass="109678">MSFRLGVTLSLALLLLDHNHNGGNGNGVGVGVEALSSPSTFTSSSTFTMTSSSFTASRGMTPSSTFGITRSTRSSRTSSSRASSNRTGMSMVIDRLSEECIAATSVAHTLGNEFGLRLLRNEALVSGITNRPEKAGRTLAMYGLVYPLVKKSAEKKLTGGGFMMQKKVLQVPGGGSGGNMRGRDSPLPFSEDVKLTLTQANAIATHFSSNLIHSEHVLLALMGYNYGKPMDLQNVPIALTVFQMTENVSNDKFSAYDFCEDLVRDMQLPYDLVRDNPMTDDVVVIGGGSTKTNTLEEVGVDLTQMAVEGRLDKVYGRDKEIVMALRTLGRRRKNNPCLIGDPGVGKTAIAEAIAQVLASSYPSIEIETPKIQIPKLRNPFARNKNNDRDSDENAPWDNTIPEEMPYELPECPKSLAGFRIISVELASLVAGTRNRGDFEEKVQKLIKEASGTNIILFIDEIHNLIGTGGGGDGAMNAANLMKPALARGELRVMGATTTPEYRRYIEKDGALERRFQPLNVVEPTVEESIQILNTIAPQYAEYHNVEYTEKALVAAAKLSDRYMTDRYLPDKAIDLLDEAGSMIKMSDDFDEDYFVTEDAITQVISEISGIPVGRLDVGEKSRLRNLELDMGKRIKGQERAVKSVAKSIRRARSGMRDPKRPVASFLFCGPTGVGKTELCKSLAETYFGREKDMITIDMSEYMDRFATSRLVGAPPGYVGYDEGGQLTEAVRRNPHSVILFDEVEKAHEDVLNILLQIMDEGKLTDGKGRVVNFKNAVVVMTSNIGSSKIVEASKANNDGTGLATDIVTQSLETARLVKEELEESWKPELLNRIDEIVIFSPLSFDNLRDIAANLIDDTAARAAEAQNVDLTVADNLIGIVAREGALFSGQYGARPIKRAVQRYLEDTMSEAIMRDFVKEGDEIQIEMSDVTEIRGTKLEEGQAVVQITKYSAGGNDSILIPVEAEGGIGGAVDNDWQALYGDLPSLDDGSDGSPPSPPRENDATWG</sequence>
<dbReference type="Pfam" id="PF10431">
    <property type="entry name" value="ClpB_D2-small"/>
    <property type="match status" value="1"/>
</dbReference>
<gene>
    <name evidence="9" type="ORF">CDEB00056_LOCUS13486</name>
</gene>
<dbReference type="AlphaFoldDB" id="A0A7S3Q7P1"/>
<feature type="chain" id="PRO_5031203982" description="Clp R domain-containing protein" evidence="6">
    <location>
        <begin position="26"/>
        <end position="1006"/>
    </location>
</feature>
<dbReference type="GO" id="GO:0034605">
    <property type="term" value="P:cellular response to heat"/>
    <property type="evidence" value="ECO:0007669"/>
    <property type="project" value="TreeGrafter"/>
</dbReference>
<keyword evidence="3" id="KW-0067">ATP-binding</keyword>
<dbReference type="CDD" id="cd19499">
    <property type="entry name" value="RecA-like_ClpB_Hsp104-like"/>
    <property type="match status" value="1"/>
</dbReference>
<evidence type="ECO:0008006" key="10">
    <source>
        <dbReference type="Google" id="ProtNLM"/>
    </source>
</evidence>
<evidence type="ECO:0000259" key="7">
    <source>
        <dbReference type="SMART" id="SM00382"/>
    </source>
</evidence>
<dbReference type="GO" id="GO:0016887">
    <property type="term" value="F:ATP hydrolysis activity"/>
    <property type="evidence" value="ECO:0007669"/>
    <property type="project" value="InterPro"/>
</dbReference>
<feature type="domain" description="AAA+ ATPase" evidence="7">
    <location>
        <begin position="661"/>
        <end position="817"/>
    </location>
</feature>
<dbReference type="InterPro" id="IPR027417">
    <property type="entry name" value="P-loop_NTPase"/>
</dbReference>
<dbReference type="GO" id="GO:0005737">
    <property type="term" value="C:cytoplasm"/>
    <property type="evidence" value="ECO:0007669"/>
    <property type="project" value="TreeGrafter"/>
</dbReference>
<dbReference type="InterPro" id="IPR001270">
    <property type="entry name" value="ClpA/B"/>
</dbReference>
<dbReference type="InterPro" id="IPR036628">
    <property type="entry name" value="Clp_N_dom_sf"/>
</dbReference>
<dbReference type="InterPro" id="IPR019489">
    <property type="entry name" value="Clp_ATPase_C"/>
</dbReference>
<evidence type="ECO:0000256" key="1">
    <source>
        <dbReference type="ARBA" id="ARBA00022737"/>
    </source>
</evidence>
<dbReference type="PRINTS" id="PR00300">
    <property type="entry name" value="CLPPROTEASEA"/>
</dbReference>
<proteinExistence type="predicted"/>
<dbReference type="Pfam" id="PF00004">
    <property type="entry name" value="AAA"/>
    <property type="match status" value="1"/>
</dbReference>
<dbReference type="InterPro" id="IPR050130">
    <property type="entry name" value="ClpA_ClpB"/>
</dbReference>
<dbReference type="Pfam" id="PF17871">
    <property type="entry name" value="AAA_lid_9"/>
    <property type="match status" value="1"/>
</dbReference>
<evidence type="ECO:0000256" key="6">
    <source>
        <dbReference type="SAM" id="SignalP"/>
    </source>
</evidence>
<dbReference type="GO" id="GO:0005524">
    <property type="term" value="F:ATP binding"/>
    <property type="evidence" value="ECO:0007669"/>
    <property type="project" value="UniProtKB-KW"/>
</dbReference>
<feature type="compositionally biased region" description="Low complexity" evidence="5">
    <location>
        <begin position="981"/>
        <end position="993"/>
    </location>
</feature>
<accession>A0A7S3Q7P1</accession>
<keyword evidence="4" id="KW-0143">Chaperone</keyword>
<dbReference type="EMBL" id="HBIO01017546">
    <property type="protein sequence ID" value="CAE0468633.1"/>
    <property type="molecule type" value="Transcribed_RNA"/>
</dbReference>
<organism evidence="9">
    <name type="scientific">Chaetoceros debilis</name>
    <dbReference type="NCBI Taxonomy" id="122233"/>
    <lineage>
        <taxon>Eukaryota</taxon>
        <taxon>Sar</taxon>
        <taxon>Stramenopiles</taxon>
        <taxon>Ochrophyta</taxon>
        <taxon>Bacillariophyta</taxon>
        <taxon>Coscinodiscophyceae</taxon>
        <taxon>Chaetocerotophycidae</taxon>
        <taxon>Chaetocerotales</taxon>
        <taxon>Chaetocerotaceae</taxon>
        <taxon>Chaetoceros</taxon>
    </lineage>
</organism>
<dbReference type="InterPro" id="IPR003593">
    <property type="entry name" value="AAA+_ATPase"/>
</dbReference>